<protein>
    <submittedName>
        <fullName evidence="1">Uncharacterized protein</fullName>
    </submittedName>
</protein>
<dbReference type="Proteomes" id="UP000321485">
    <property type="component" value="Unassembled WGS sequence"/>
</dbReference>
<evidence type="ECO:0000313" key="2">
    <source>
        <dbReference type="Proteomes" id="UP000321485"/>
    </source>
</evidence>
<evidence type="ECO:0000313" key="1">
    <source>
        <dbReference type="EMBL" id="TWG41189.1"/>
    </source>
</evidence>
<proteinExistence type="predicted"/>
<dbReference type="AlphaFoldDB" id="A0A561XYK8"/>
<name>A0A561XYK8_ACIDE</name>
<accession>A0A561XYK8</accession>
<reference evidence="1 2" key="1">
    <citation type="journal article" date="2015" name="Stand. Genomic Sci.">
        <title>Genomic Encyclopedia of Bacterial and Archaeal Type Strains, Phase III: the genomes of soil and plant-associated and newly described type strains.</title>
        <authorList>
            <person name="Whitman W.B."/>
            <person name="Woyke T."/>
            <person name="Klenk H.P."/>
            <person name="Zhou Y."/>
            <person name="Lilburn T.G."/>
            <person name="Beck B.J."/>
            <person name="De Vos P."/>
            <person name="Vandamme P."/>
            <person name="Eisen J.A."/>
            <person name="Garrity G."/>
            <person name="Hugenholtz P."/>
            <person name="Kyrpides N.C."/>
        </authorList>
    </citation>
    <scope>NUCLEOTIDE SEQUENCE [LARGE SCALE GENOMIC DNA]</scope>
    <source>
        <strain evidence="1 2">DSM 64</strain>
    </source>
</reference>
<dbReference type="EMBL" id="VJWE01000001">
    <property type="protein sequence ID" value="TWG41189.1"/>
    <property type="molecule type" value="Genomic_DNA"/>
</dbReference>
<sequence length="182" mass="19086">MPQTKMNVLPELWARMALLTARRLVAVTTLLVLAACGPGTGGTGTGPINGAVYFSGAGFTVGAPCALHCGGTDLLLENERVELNITCQRFVFTGPWEIDAQGLALLKGTLETTEFPNGGEAQTRTVAAEMQLQFSDTRADSSREVVVTVRDAQGNLLVAPRTLEQRPASAAAAPGSCTPEAR</sequence>
<comment type="caution">
    <text evidence="1">The sequence shown here is derived from an EMBL/GenBank/DDBJ whole genome shotgun (WGS) entry which is preliminary data.</text>
</comment>
<organism evidence="1 2">
    <name type="scientific">Acidovorax delafieldii</name>
    <name type="common">Pseudomonas delafieldii</name>
    <dbReference type="NCBI Taxonomy" id="47920"/>
    <lineage>
        <taxon>Bacteria</taxon>
        <taxon>Pseudomonadati</taxon>
        <taxon>Pseudomonadota</taxon>
        <taxon>Betaproteobacteria</taxon>
        <taxon>Burkholderiales</taxon>
        <taxon>Comamonadaceae</taxon>
        <taxon>Acidovorax</taxon>
    </lineage>
</organism>
<gene>
    <name evidence="1" type="ORF">ATF69_0173</name>
</gene>